<keyword evidence="1" id="KW-0812">Transmembrane</keyword>
<dbReference type="AlphaFoldDB" id="A0A2V1E282"/>
<name>A0A2V1E282_9PLEO</name>
<organism evidence="2 3">
    <name type="scientific">Periconia macrospinosa</name>
    <dbReference type="NCBI Taxonomy" id="97972"/>
    <lineage>
        <taxon>Eukaryota</taxon>
        <taxon>Fungi</taxon>
        <taxon>Dikarya</taxon>
        <taxon>Ascomycota</taxon>
        <taxon>Pezizomycotina</taxon>
        <taxon>Dothideomycetes</taxon>
        <taxon>Pleosporomycetidae</taxon>
        <taxon>Pleosporales</taxon>
        <taxon>Massarineae</taxon>
        <taxon>Periconiaceae</taxon>
        <taxon>Periconia</taxon>
    </lineage>
</organism>
<keyword evidence="3" id="KW-1185">Reference proteome</keyword>
<protein>
    <submittedName>
        <fullName evidence="2">Uncharacterized protein</fullName>
    </submittedName>
</protein>
<feature type="transmembrane region" description="Helical" evidence="1">
    <location>
        <begin position="240"/>
        <end position="261"/>
    </location>
</feature>
<dbReference type="Proteomes" id="UP000244855">
    <property type="component" value="Unassembled WGS sequence"/>
</dbReference>
<keyword evidence="1" id="KW-0472">Membrane</keyword>
<proteinExistence type="predicted"/>
<accession>A0A2V1E282</accession>
<gene>
    <name evidence="2" type="ORF">DM02DRAFT_716696</name>
</gene>
<evidence type="ECO:0000313" key="3">
    <source>
        <dbReference type="Proteomes" id="UP000244855"/>
    </source>
</evidence>
<reference evidence="2 3" key="1">
    <citation type="journal article" date="2018" name="Sci. Rep.">
        <title>Comparative genomics provides insights into the lifestyle and reveals functional heterogeneity of dark septate endophytic fungi.</title>
        <authorList>
            <person name="Knapp D.G."/>
            <person name="Nemeth J.B."/>
            <person name="Barry K."/>
            <person name="Hainaut M."/>
            <person name="Henrissat B."/>
            <person name="Johnson J."/>
            <person name="Kuo A."/>
            <person name="Lim J.H.P."/>
            <person name="Lipzen A."/>
            <person name="Nolan M."/>
            <person name="Ohm R.A."/>
            <person name="Tamas L."/>
            <person name="Grigoriev I.V."/>
            <person name="Spatafora J.W."/>
            <person name="Nagy L.G."/>
            <person name="Kovacs G.M."/>
        </authorList>
    </citation>
    <scope>NUCLEOTIDE SEQUENCE [LARGE SCALE GENOMIC DNA]</scope>
    <source>
        <strain evidence="2 3">DSE2036</strain>
    </source>
</reference>
<sequence>MTCQFPSNFTIAENVTMADFEDSLKHSIRCSDPAQHLAMGLAAFSIAIPIQSYMSTKMAPGHILSWMPLTVMQDIGVMLQIVVLILEELGHSVNLLAKALGYMFIQIGGSLYERLFNQSGIFDAENQQRVMFRLRPRLVNARMARQALVALTASIFALKLFVLQLYGLALADSGRKQPDLAIRWCSPSFRDFTVATFVPTKEQYLWLKGTVILLSCAVVAHLALLSLTRTERFHGVKVRRPWLTMFGGVIVFIILICYGVFTNDQLPAGITEMVWVYPKSPYDALGRVCKVRLWNSGLRGVILGFSDGMFASWGSTYYGKTEL</sequence>
<dbReference type="EMBL" id="KZ805328">
    <property type="protein sequence ID" value="PVI03764.1"/>
    <property type="molecule type" value="Genomic_DNA"/>
</dbReference>
<feature type="transmembrane region" description="Helical" evidence="1">
    <location>
        <begin position="147"/>
        <end position="169"/>
    </location>
</feature>
<evidence type="ECO:0000256" key="1">
    <source>
        <dbReference type="SAM" id="Phobius"/>
    </source>
</evidence>
<feature type="transmembrane region" description="Helical" evidence="1">
    <location>
        <begin position="205"/>
        <end position="228"/>
    </location>
</feature>
<keyword evidence="1" id="KW-1133">Transmembrane helix</keyword>
<dbReference type="OrthoDB" id="5351891at2759"/>
<evidence type="ECO:0000313" key="2">
    <source>
        <dbReference type="EMBL" id="PVI03764.1"/>
    </source>
</evidence>